<gene>
    <name evidence="1" type="primary">sicP</name>
    <name evidence="1" type="ORF">QCL97_010075</name>
</gene>
<dbReference type="SUPFAM" id="SSF69635">
    <property type="entry name" value="Type III secretory system chaperone-like"/>
    <property type="match status" value="1"/>
</dbReference>
<dbReference type="Gene3D" id="3.30.1460.10">
    <property type="match status" value="1"/>
</dbReference>
<dbReference type="InterPro" id="IPR010261">
    <property type="entry name" value="Tir_chaperone"/>
</dbReference>
<dbReference type="Proteomes" id="UP001224516">
    <property type="component" value="Unassembled WGS sequence"/>
</dbReference>
<sequence>MLALVGWTPVSLPVAPPAPSSSAASLRRAAGTAADDLIHQLCIRIFLCTLLTLHPFALHFQQYQAAYNAISMNANSMHNEYLGRLGERLALPLSFDDNRQCLLMLDEQLLLALEANDQSWTLRGLLGKVNPDRGAAFWRELLMMNLELHAERAGTLAYESEAQALLYLDRIEEPGDTAAAFERLELFTNRQEKLRSMVLDTEQL</sequence>
<organism evidence="1 2">
    <name type="scientific">Chromobacterium amazonense</name>
    <dbReference type="NCBI Taxonomy" id="1382803"/>
    <lineage>
        <taxon>Bacteria</taxon>
        <taxon>Pseudomonadati</taxon>
        <taxon>Pseudomonadota</taxon>
        <taxon>Betaproteobacteria</taxon>
        <taxon>Neisseriales</taxon>
        <taxon>Chromobacteriaceae</taxon>
        <taxon>Chromobacterium</taxon>
    </lineage>
</organism>
<dbReference type="Pfam" id="PF05932">
    <property type="entry name" value="CesT"/>
    <property type="match status" value="1"/>
</dbReference>
<name>A0ABU8V3M6_9NEIS</name>
<dbReference type="NCBIfam" id="NF011857">
    <property type="entry name" value="PRK15329.1"/>
    <property type="match status" value="1"/>
</dbReference>
<comment type="caution">
    <text evidence="1">The sequence shown here is derived from an EMBL/GenBank/DDBJ whole genome shotgun (WGS) entry which is preliminary data.</text>
</comment>
<protein>
    <submittedName>
        <fullName evidence="1">Chaperone SicP</fullName>
    </submittedName>
</protein>
<proteinExistence type="predicted"/>
<reference evidence="1 2" key="1">
    <citation type="submission" date="2023-12" db="EMBL/GenBank/DDBJ databases">
        <title>Evaluation and characterization of a potential secondary metabolite violacein from indigenous Chromobacterium amazonense SAM215.</title>
        <authorList>
            <person name="Tarafdar M.R."/>
            <person name="Abedin S.M."/>
            <person name="Atiqua A."/>
            <person name="Saha A."/>
            <person name="Khan S.N."/>
        </authorList>
    </citation>
    <scope>NUCLEOTIDE SEQUENCE [LARGE SCALE GENOMIC DNA]</scope>
    <source>
        <strain evidence="1 2">SAM215</strain>
    </source>
</reference>
<accession>A0ABU8V3M6</accession>
<keyword evidence="2" id="KW-1185">Reference proteome</keyword>
<dbReference type="RefSeq" id="WP_307912629.1">
    <property type="nucleotide sequence ID" value="NZ_JAVFJF020000017.1"/>
</dbReference>
<dbReference type="EMBL" id="JAVFJF020000017">
    <property type="protein sequence ID" value="MEJ8675070.1"/>
    <property type="molecule type" value="Genomic_DNA"/>
</dbReference>
<evidence type="ECO:0000313" key="1">
    <source>
        <dbReference type="EMBL" id="MEJ8675070.1"/>
    </source>
</evidence>
<evidence type="ECO:0000313" key="2">
    <source>
        <dbReference type="Proteomes" id="UP001224516"/>
    </source>
</evidence>